<gene>
    <name evidence="1" type="ORF">MGWOODY_Smn386</name>
</gene>
<reference evidence="1" key="1">
    <citation type="submission" date="2015-10" db="EMBL/GenBank/DDBJ databases">
        <authorList>
            <person name="Gilbert D.G."/>
        </authorList>
    </citation>
    <scope>NUCLEOTIDE SEQUENCE</scope>
</reference>
<organism evidence="1">
    <name type="scientific">hydrothermal vent metagenome</name>
    <dbReference type="NCBI Taxonomy" id="652676"/>
    <lineage>
        <taxon>unclassified sequences</taxon>
        <taxon>metagenomes</taxon>
        <taxon>ecological metagenomes</taxon>
    </lineage>
</organism>
<dbReference type="EMBL" id="CZQE01000045">
    <property type="protein sequence ID" value="CUS43395.1"/>
    <property type="molecule type" value="Genomic_DNA"/>
</dbReference>
<name>A0A160TF84_9ZZZZ</name>
<accession>A0A160TF84</accession>
<proteinExistence type="predicted"/>
<dbReference type="AlphaFoldDB" id="A0A160TF84"/>
<evidence type="ECO:0000313" key="1">
    <source>
        <dbReference type="EMBL" id="CUS43395.1"/>
    </source>
</evidence>
<protein>
    <submittedName>
        <fullName evidence="1">Uncharacterized protein</fullName>
    </submittedName>
</protein>
<sequence>MREAERKGWNDQVNTGGHFISLNYATSYMRGEAIETFVYKIADGQAKLAGYNVNSDALIIN</sequence>